<proteinExistence type="predicted"/>
<evidence type="ECO:0000313" key="2">
    <source>
        <dbReference type="Proteomes" id="UP000530928"/>
    </source>
</evidence>
<accession>A0A7W0CH67</accession>
<comment type="caution">
    <text evidence="1">The sequence shown here is derived from an EMBL/GenBank/DDBJ whole genome shotgun (WGS) entry which is preliminary data.</text>
</comment>
<dbReference type="EMBL" id="JACDUR010000002">
    <property type="protein sequence ID" value="MBA2891103.1"/>
    <property type="molecule type" value="Genomic_DNA"/>
</dbReference>
<dbReference type="Proteomes" id="UP000530928">
    <property type="component" value="Unassembled WGS sequence"/>
</dbReference>
<evidence type="ECO:0008006" key="3">
    <source>
        <dbReference type="Google" id="ProtNLM"/>
    </source>
</evidence>
<protein>
    <recommendedName>
        <fullName evidence="3">RNA polymerase subunit sigma-70</fullName>
    </recommendedName>
</protein>
<keyword evidence="2" id="KW-1185">Reference proteome</keyword>
<dbReference type="RefSeq" id="WP_181609853.1">
    <property type="nucleotide sequence ID" value="NZ_BAABAM010000012.1"/>
</dbReference>
<sequence>MSNDLTALVQQTEDEDPLRALQATRALRAELERIEAVHVRRARVAGLPWAQIADALQVSKQAVHKKYGRR</sequence>
<name>A0A7W0CH67_9ACTN</name>
<gene>
    <name evidence="1" type="ORF">HNR30_002444</name>
</gene>
<dbReference type="AlphaFoldDB" id="A0A7W0CH67"/>
<evidence type="ECO:0000313" key="1">
    <source>
        <dbReference type="EMBL" id="MBA2891103.1"/>
    </source>
</evidence>
<organism evidence="1 2">
    <name type="scientific">Nonomuraea soli</name>
    <dbReference type="NCBI Taxonomy" id="1032476"/>
    <lineage>
        <taxon>Bacteria</taxon>
        <taxon>Bacillati</taxon>
        <taxon>Actinomycetota</taxon>
        <taxon>Actinomycetes</taxon>
        <taxon>Streptosporangiales</taxon>
        <taxon>Streptosporangiaceae</taxon>
        <taxon>Nonomuraea</taxon>
    </lineage>
</organism>
<reference evidence="1 2" key="1">
    <citation type="submission" date="2020-07" db="EMBL/GenBank/DDBJ databases">
        <title>Genomic Encyclopedia of Type Strains, Phase IV (KMG-IV): sequencing the most valuable type-strain genomes for metagenomic binning, comparative biology and taxonomic classification.</title>
        <authorList>
            <person name="Goeker M."/>
        </authorList>
    </citation>
    <scope>NUCLEOTIDE SEQUENCE [LARGE SCALE GENOMIC DNA]</scope>
    <source>
        <strain evidence="1 2">DSM 45533</strain>
    </source>
</reference>